<evidence type="ECO:0000313" key="5">
    <source>
        <dbReference type="EMBL" id="KNC67565.1"/>
    </source>
</evidence>
<dbReference type="Gene3D" id="3.40.50.720">
    <property type="entry name" value="NAD(P)-binding Rossmann-like Domain"/>
    <property type="match status" value="1"/>
</dbReference>
<dbReference type="InterPro" id="IPR036291">
    <property type="entry name" value="NAD(P)-bd_dom_sf"/>
</dbReference>
<comment type="caution">
    <text evidence="5">The sequence shown here is derived from an EMBL/GenBank/DDBJ whole genome shotgun (WGS) entry which is preliminary data.</text>
</comment>
<evidence type="ECO:0000313" key="6">
    <source>
        <dbReference type="Proteomes" id="UP000036850"/>
    </source>
</evidence>
<organism evidence="5 6">
    <name type="scientific">Pseudoalteromonas rubra</name>
    <dbReference type="NCBI Taxonomy" id="43658"/>
    <lineage>
        <taxon>Bacteria</taxon>
        <taxon>Pseudomonadati</taxon>
        <taxon>Pseudomonadota</taxon>
        <taxon>Gammaproteobacteria</taxon>
        <taxon>Alteromonadales</taxon>
        <taxon>Pseudoalteromonadaceae</taxon>
        <taxon>Pseudoalteromonas</taxon>
    </lineage>
</organism>
<protein>
    <submittedName>
        <fullName evidence="5">UDP-glucose 4-epimerase</fullName>
    </submittedName>
</protein>
<dbReference type="OrthoDB" id="9801056at2"/>
<dbReference type="CDD" id="cd05232">
    <property type="entry name" value="UDP_G4E_4_SDR_e"/>
    <property type="match status" value="1"/>
</dbReference>
<comment type="pathway">
    <text evidence="1">Bacterial outer membrane biogenesis; LPS O-antigen biosynthesis.</text>
</comment>
<name>A0A0L0ET74_9GAMM</name>
<accession>A0A0L0ET74</accession>
<dbReference type="PATRIC" id="fig|43658.6.peg.4181"/>
<dbReference type="SUPFAM" id="SSF51735">
    <property type="entry name" value="NAD(P)-binding Rossmann-fold domains"/>
    <property type="match status" value="1"/>
</dbReference>
<comment type="similarity">
    <text evidence="2">Belongs to the NAD(P)-dependent epimerase/dehydratase family.</text>
</comment>
<dbReference type="Proteomes" id="UP000036850">
    <property type="component" value="Unassembled WGS sequence"/>
</dbReference>
<dbReference type="Pfam" id="PF01370">
    <property type="entry name" value="Epimerase"/>
    <property type="match status" value="1"/>
</dbReference>
<feature type="domain" description="NAD-dependent epimerase/dehydratase" evidence="4">
    <location>
        <begin position="5"/>
        <end position="224"/>
    </location>
</feature>
<evidence type="ECO:0000256" key="1">
    <source>
        <dbReference type="ARBA" id="ARBA00005125"/>
    </source>
</evidence>
<evidence type="ECO:0000259" key="4">
    <source>
        <dbReference type="Pfam" id="PF01370"/>
    </source>
</evidence>
<dbReference type="PANTHER" id="PTHR43000">
    <property type="entry name" value="DTDP-D-GLUCOSE 4,6-DEHYDRATASE-RELATED"/>
    <property type="match status" value="1"/>
</dbReference>
<dbReference type="InterPro" id="IPR001509">
    <property type="entry name" value="Epimerase_deHydtase"/>
</dbReference>
<evidence type="ECO:0000256" key="3">
    <source>
        <dbReference type="SAM" id="MobiDB-lite"/>
    </source>
</evidence>
<sequence length="309" mass="33722">MTKLLLTGYSGFVGTHLVKQLSPSDDVKMLGRSPAPACSHWQEALLNDSTDYTPSVMDVDVVIHIAARVHVMNESAADPLSEFRATNVAGTINLAKQAAEAGVKRFIFISSVKVNGESTTSRQPFTADDSPQPEDPYGISKAEAETQLIQLGNETGMEIVIIRPPLVYGEGVKANFSALMRFVNKGVPLPFQALKHNRRSLVSVYNLVDLIKVCITHPAAAGQVFLVSDDHDLSTADMVAMMANVQGKKNIGLPVPAWGFRIVGKLLRKEDMVERLIGSLQVDISHTKTTLNWCPPYSVEHGFRLSVKK</sequence>
<dbReference type="AlphaFoldDB" id="A0A0L0ET74"/>
<evidence type="ECO:0000256" key="2">
    <source>
        <dbReference type="ARBA" id="ARBA00007637"/>
    </source>
</evidence>
<dbReference type="EMBL" id="LFZX01000061">
    <property type="protein sequence ID" value="KNC67565.1"/>
    <property type="molecule type" value="Genomic_DNA"/>
</dbReference>
<proteinExistence type="inferred from homology"/>
<feature type="region of interest" description="Disordered" evidence="3">
    <location>
        <begin position="118"/>
        <end position="138"/>
    </location>
</feature>
<reference evidence="6" key="1">
    <citation type="submission" date="2015-07" db="EMBL/GenBank/DDBJ databases">
        <title>Draft genome sequence of a Pseudoalteromonas rubra strain, OCN096, isolated from Kaneohe Bay, Oahu, Hawaii.</title>
        <authorList>
            <person name="Beurmann S."/>
            <person name="Ushijima B."/>
            <person name="Belcaid M."/>
            <person name="Callahan S.M."/>
            <person name="Aeby G.S."/>
        </authorList>
    </citation>
    <scope>NUCLEOTIDE SEQUENCE [LARGE SCALE GENOMIC DNA]</scope>
    <source>
        <strain evidence="6">OCN096</strain>
    </source>
</reference>
<gene>
    <name evidence="5" type="ORF">AC626_10040</name>
</gene>